<feature type="compositionally biased region" description="Low complexity" evidence="1">
    <location>
        <begin position="134"/>
        <end position="153"/>
    </location>
</feature>
<organism evidence="2 3">
    <name type="scientific">Pseudonocardia oceani</name>
    <dbReference type="NCBI Taxonomy" id="2792013"/>
    <lineage>
        <taxon>Bacteria</taxon>
        <taxon>Bacillati</taxon>
        <taxon>Actinomycetota</taxon>
        <taxon>Actinomycetes</taxon>
        <taxon>Pseudonocardiales</taxon>
        <taxon>Pseudonocardiaceae</taxon>
        <taxon>Pseudonocardia</taxon>
    </lineage>
</organism>
<keyword evidence="3" id="KW-1185">Reference proteome</keyword>
<evidence type="ECO:0000256" key="1">
    <source>
        <dbReference type="SAM" id="MobiDB-lite"/>
    </source>
</evidence>
<reference evidence="2 3" key="1">
    <citation type="submission" date="2020-11" db="EMBL/GenBank/DDBJ databases">
        <title>Pseudonocardia abyssalis sp. nov. and Pseudonocardia oceani sp. nov., description and phylogenomic analysis of two novel actinomycetes isolated from the deep Southern Ocean.</title>
        <authorList>
            <person name="Parra J."/>
        </authorList>
    </citation>
    <scope>NUCLEOTIDE SEQUENCE [LARGE SCALE GENOMIC DNA]</scope>
    <source>
        <strain evidence="3">KRD185</strain>
    </source>
</reference>
<proteinExistence type="predicted"/>
<gene>
    <name evidence="2" type="ORF">I4I82_18675</name>
</gene>
<accession>A0ABS6UCV2</accession>
<name>A0ABS6UCV2_9PSEU</name>
<sequence length="267" mass="28016">MKPLPLPVRLAAGIVALAVEQARDLPRLVVEFPVTAVSQALQASMRVQQKVTEVAIKGDRALGSLRPVEEKPSWATFDEDEPRTNGSVTELRRGARPAAAPRTRPPGARVTETPAGPPTRPAGVRVTEPPAPGTVPKAPAAAAPAKDTDGAPARAVEQAPEKPAIEAGPTPSPSTAPPAIEPTPARTSTPVPVVREKPVPGTPKKPSTGGPAALPEYPGLTIPQLRAKLRTLKPADLRALLEWEQAHEARPPFVTMLSNRITTVTEA</sequence>
<dbReference type="Proteomes" id="UP000694300">
    <property type="component" value="Unassembled WGS sequence"/>
</dbReference>
<protein>
    <submittedName>
        <fullName evidence="2">Lipid droplet-associated protein</fullName>
    </submittedName>
</protein>
<dbReference type="NCBIfam" id="NF033649">
    <property type="entry name" value="LipDrop_Rv1109c"/>
    <property type="match status" value="1"/>
</dbReference>
<dbReference type="RefSeq" id="WP_218593046.1">
    <property type="nucleotide sequence ID" value="NZ_JADQDE010000207.1"/>
</dbReference>
<dbReference type="InterPro" id="IPR047728">
    <property type="entry name" value="LipDrop-assoc"/>
</dbReference>
<evidence type="ECO:0000313" key="2">
    <source>
        <dbReference type="EMBL" id="MBW0129689.1"/>
    </source>
</evidence>
<evidence type="ECO:0000313" key="3">
    <source>
        <dbReference type="Proteomes" id="UP000694300"/>
    </source>
</evidence>
<feature type="compositionally biased region" description="Low complexity" evidence="1">
    <location>
        <begin position="202"/>
        <end position="211"/>
    </location>
</feature>
<feature type="compositionally biased region" description="Pro residues" evidence="1">
    <location>
        <begin position="170"/>
        <end position="181"/>
    </location>
</feature>
<comment type="caution">
    <text evidence="2">The sequence shown here is derived from an EMBL/GenBank/DDBJ whole genome shotgun (WGS) entry which is preliminary data.</text>
</comment>
<feature type="region of interest" description="Disordered" evidence="1">
    <location>
        <begin position="73"/>
        <end position="218"/>
    </location>
</feature>
<dbReference type="EMBL" id="JADQDF010000001">
    <property type="protein sequence ID" value="MBW0129689.1"/>
    <property type="molecule type" value="Genomic_DNA"/>
</dbReference>
<feature type="compositionally biased region" description="Low complexity" evidence="1">
    <location>
        <begin position="96"/>
        <end position="109"/>
    </location>
</feature>